<feature type="region of interest" description="Disordered" evidence="1">
    <location>
        <begin position="66"/>
        <end position="102"/>
    </location>
</feature>
<name>G4ZU30_PHYSP</name>
<dbReference type="SMR" id="G4ZU30"/>
<evidence type="ECO:0000256" key="1">
    <source>
        <dbReference type="SAM" id="MobiDB-lite"/>
    </source>
</evidence>
<feature type="transmembrane region" description="Helical" evidence="2">
    <location>
        <begin position="35"/>
        <end position="56"/>
    </location>
</feature>
<evidence type="ECO:0000256" key="2">
    <source>
        <dbReference type="SAM" id="Phobius"/>
    </source>
</evidence>
<sequence>MGESSFVPYLYVPSAEATYVKLVTPWGSVHMDKGFLEQLAVSVGVVVLTVMLWRCSARLNASLKKRSDAKKSGRKDGEEEEGEDDDGDEEEEDDEPRSALDESMVKKGDHSYYYAHQHREIKDDDESVQKTMVSSYGWSDNKKTVSIYLTDNVVKNMKGEQLVLEWTKTSLSLDLLNAPGGDQAKSLVISTLFQEITDVTWKAKKDTLTITLTKAQELPWKSLNGAAKNMEDHIEYDESLYD</sequence>
<accession>G4ZU30</accession>
<dbReference type="AlphaFoldDB" id="G4ZU30"/>
<evidence type="ECO:0000313" key="5">
    <source>
        <dbReference type="Proteomes" id="UP000002640"/>
    </source>
</evidence>
<dbReference type="OMA" id="MEDHIEY"/>
<dbReference type="EMBL" id="JH159156">
    <property type="protein sequence ID" value="EGZ13304.1"/>
    <property type="molecule type" value="Genomic_DNA"/>
</dbReference>
<dbReference type="InterPro" id="IPR007052">
    <property type="entry name" value="CS_dom"/>
</dbReference>
<keyword evidence="5" id="KW-1185">Reference proteome</keyword>
<dbReference type="PROSITE" id="PS51203">
    <property type="entry name" value="CS"/>
    <property type="match status" value="1"/>
</dbReference>
<protein>
    <recommendedName>
        <fullName evidence="3">CS domain-containing protein</fullName>
    </recommendedName>
</protein>
<dbReference type="Proteomes" id="UP000002640">
    <property type="component" value="Unassembled WGS sequence"/>
</dbReference>
<dbReference type="InParanoid" id="G4ZU30"/>
<dbReference type="PANTHER" id="PTHR13164">
    <property type="entry name" value="CALICYLIN BINDING PROTEIN"/>
    <property type="match status" value="1"/>
</dbReference>
<dbReference type="GeneID" id="20648837"/>
<evidence type="ECO:0000259" key="3">
    <source>
        <dbReference type="PROSITE" id="PS51203"/>
    </source>
</evidence>
<proteinExistence type="predicted"/>
<gene>
    <name evidence="4" type="ORF">PHYSODRAFT_346985</name>
</gene>
<keyword evidence="2" id="KW-1133">Transmembrane helix</keyword>
<dbReference type="FunCoup" id="G4ZU30">
    <property type="interactions" value="313"/>
</dbReference>
<keyword evidence="2" id="KW-0812">Transmembrane</keyword>
<organism evidence="4 5">
    <name type="scientific">Phytophthora sojae (strain P6497)</name>
    <name type="common">Soybean stem and root rot agent</name>
    <name type="synonym">Phytophthora megasperma f. sp. glycines</name>
    <dbReference type="NCBI Taxonomy" id="1094619"/>
    <lineage>
        <taxon>Eukaryota</taxon>
        <taxon>Sar</taxon>
        <taxon>Stramenopiles</taxon>
        <taxon>Oomycota</taxon>
        <taxon>Peronosporomycetes</taxon>
        <taxon>Peronosporales</taxon>
        <taxon>Peronosporaceae</taxon>
        <taxon>Phytophthora</taxon>
    </lineage>
</organism>
<reference evidence="4 5" key="1">
    <citation type="journal article" date="2006" name="Science">
        <title>Phytophthora genome sequences uncover evolutionary origins and mechanisms of pathogenesis.</title>
        <authorList>
            <person name="Tyler B.M."/>
            <person name="Tripathy S."/>
            <person name="Zhang X."/>
            <person name="Dehal P."/>
            <person name="Jiang R.H."/>
            <person name="Aerts A."/>
            <person name="Arredondo F.D."/>
            <person name="Baxter L."/>
            <person name="Bensasson D."/>
            <person name="Beynon J.L."/>
            <person name="Chapman J."/>
            <person name="Damasceno C.M."/>
            <person name="Dorrance A.E."/>
            <person name="Dou D."/>
            <person name="Dickerman A.W."/>
            <person name="Dubchak I.L."/>
            <person name="Garbelotto M."/>
            <person name="Gijzen M."/>
            <person name="Gordon S.G."/>
            <person name="Govers F."/>
            <person name="Grunwald N.J."/>
            <person name="Huang W."/>
            <person name="Ivors K.L."/>
            <person name="Jones R.W."/>
            <person name="Kamoun S."/>
            <person name="Krampis K."/>
            <person name="Lamour K.H."/>
            <person name="Lee M.K."/>
            <person name="McDonald W.H."/>
            <person name="Medina M."/>
            <person name="Meijer H.J."/>
            <person name="Nordberg E.K."/>
            <person name="Maclean D.J."/>
            <person name="Ospina-Giraldo M.D."/>
            <person name="Morris P.F."/>
            <person name="Phuntumart V."/>
            <person name="Putnam N.H."/>
            <person name="Rash S."/>
            <person name="Rose J.K."/>
            <person name="Sakihama Y."/>
            <person name="Salamov A.A."/>
            <person name="Savidor A."/>
            <person name="Scheuring C.F."/>
            <person name="Smith B.M."/>
            <person name="Sobral B.W."/>
            <person name="Terry A."/>
            <person name="Torto-Alalibo T.A."/>
            <person name="Win J."/>
            <person name="Xu Z."/>
            <person name="Zhang H."/>
            <person name="Grigoriev I.V."/>
            <person name="Rokhsar D.S."/>
            <person name="Boore J.L."/>
        </authorList>
    </citation>
    <scope>NUCLEOTIDE SEQUENCE [LARGE SCALE GENOMIC DNA]</scope>
    <source>
        <strain evidence="4 5">P6497</strain>
    </source>
</reference>
<dbReference type="KEGG" id="psoj:PHYSODRAFT_346985"/>
<dbReference type="SUPFAM" id="SSF49764">
    <property type="entry name" value="HSP20-like chaperones"/>
    <property type="match status" value="1"/>
</dbReference>
<dbReference type="RefSeq" id="XP_009530733.1">
    <property type="nucleotide sequence ID" value="XM_009532438.1"/>
</dbReference>
<feature type="compositionally biased region" description="Basic and acidic residues" evidence="1">
    <location>
        <begin position="66"/>
        <end position="77"/>
    </location>
</feature>
<dbReference type="InterPro" id="IPR052289">
    <property type="entry name" value="Calcyclin-binding_UBL-bridge"/>
</dbReference>
<feature type="domain" description="CS" evidence="3">
    <location>
        <begin position="131"/>
        <end position="224"/>
    </location>
</feature>
<feature type="compositionally biased region" description="Acidic residues" evidence="1">
    <location>
        <begin position="78"/>
        <end position="95"/>
    </location>
</feature>
<dbReference type="PANTHER" id="PTHR13164:SF6">
    <property type="entry name" value="CS DOMAIN-CONTAINING PROTEIN"/>
    <property type="match status" value="1"/>
</dbReference>
<keyword evidence="2" id="KW-0472">Membrane</keyword>
<dbReference type="InterPro" id="IPR008978">
    <property type="entry name" value="HSP20-like_chaperone"/>
</dbReference>
<dbReference type="GO" id="GO:0005634">
    <property type="term" value="C:nucleus"/>
    <property type="evidence" value="ECO:0007669"/>
    <property type="project" value="TreeGrafter"/>
</dbReference>
<evidence type="ECO:0000313" key="4">
    <source>
        <dbReference type="EMBL" id="EGZ13304.1"/>
    </source>
</evidence>
<dbReference type="Gene3D" id="2.60.40.790">
    <property type="match status" value="1"/>
</dbReference>